<feature type="transmembrane region" description="Helical" evidence="1">
    <location>
        <begin position="310"/>
        <end position="329"/>
    </location>
</feature>
<dbReference type="Proteomes" id="UP001365542">
    <property type="component" value="Unassembled WGS sequence"/>
</dbReference>
<dbReference type="AlphaFoldDB" id="A0AAV9X7J8"/>
<protein>
    <submittedName>
        <fullName evidence="2">Uncharacterized protein</fullName>
    </submittedName>
</protein>
<evidence type="ECO:0000313" key="3">
    <source>
        <dbReference type="Proteomes" id="UP001365542"/>
    </source>
</evidence>
<dbReference type="EMBL" id="JAVHJO010000009">
    <property type="protein sequence ID" value="KAK6537645.1"/>
    <property type="molecule type" value="Genomic_DNA"/>
</dbReference>
<accession>A0AAV9X7J8</accession>
<feature type="transmembrane region" description="Helical" evidence="1">
    <location>
        <begin position="273"/>
        <end position="289"/>
    </location>
</feature>
<keyword evidence="1" id="KW-0812">Transmembrane</keyword>
<evidence type="ECO:0000256" key="1">
    <source>
        <dbReference type="SAM" id="Phobius"/>
    </source>
</evidence>
<name>A0AAV9X7J8_9PEZI</name>
<keyword evidence="1" id="KW-0472">Membrane</keyword>
<sequence>MDFTPPSSPFTPRLPHPPLPVPPTTTNTLGILSTHLIPSLTLHTTLSLAAYSAGRFTNRLDSKDLLWPSALVANAWYHGVVSPYVVGRAKGGVWECIRDMGYAQKLILAGVTVWGVRMFGKVFWRVKGRRGDDGRYQRYRDAVRKRRKERTDTEKGKGEALEEGEVEREVWNKAFLGIFVPEAVVGSLVSLGWSAVRYSTPINAVGALDGGWRKVLHGFAVGLFATGLALEIMTDSGSNGQEQQESNNVYRGGYFGDCLVHLAFPLIALADGVFNPAMIVGPVSNYLFLRRESLRDDRDKRKAPRTPRSVWRLAATGISIGTLAAGVEWGCVHYF</sequence>
<reference evidence="2 3" key="1">
    <citation type="submission" date="2019-10" db="EMBL/GenBank/DDBJ databases">
        <authorList>
            <person name="Palmer J.M."/>
        </authorList>
    </citation>
    <scope>NUCLEOTIDE SEQUENCE [LARGE SCALE GENOMIC DNA]</scope>
    <source>
        <strain evidence="2 3">TWF694</strain>
    </source>
</reference>
<comment type="caution">
    <text evidence="2">The sequence shown here is derived from an EMBL/GenBank/DDBJ whole genome shotgun (WGS) entry which is preliminary data.</text>
</comment>
<evidence type="ECO:0000313" key="2">
    <source>
        <dbReference type="EMBL" id="KAK6537645.1"/>
    </source>
</evidence>
<keyword evidence="1" id="KW-1133">Transmembrane helix</keyword>
<gene>
    <name evidence="2" type="ORF">TWF694_011819</name>
</gene>
<organism evidence="2 3">
    <name type="scientific">Orbilia ellipsospora</name>
    <dbReference type="NCBI Taxonomy" id="2528407"/>
    <lineage>
        <taxon>Eukaryota</taxon>
        <taxon>Fungi</taxon>
        <taxon>Dikarya</taxon>
        <taxon>Ascomycota</taxon>
        <taxon>Pezizomycotina</taxon>
        <taxon>Orbiliomycetes</taxon>
        <taxon>Orbiliales</taxon>
        <taxon>Orbiliaceae</taxon>
        <taxon>Orbilia</taxon>
    </lineage>
</organism>
<proteinExistence type="predicted"/>
<keyword evidence="3" id="KW-1185">Reference proteome</keyword>